<proteinExistence type="predicted"/>
<gene>
    <name evidence="1" type="ORF">H2136_04125</name>
</gene>
<name>A0A926FNK7_AERHY</name>
<sequence length="84" mass="9474">MVELDALTDRYPNFKLTTVVKAEKSQSGINLLVHEIQGEYKTIAHMDVYISGGLISLMLRERLVSMLDATPQNIFSDAFARLMN</sequence>
<accession>A0A926FNK7</accession>
<protein>
    <submittedName>
        <fullName evidence="1">Uncharacterized protein</fullName>
    </submittedName>
</protein>
<comment type="caution">
    <text evidence="1">The sequence shown here is derived from an EMBL/GenBank/DDBJ whole genome shotgun (WGS) entry which is preliminary data.</text>
</comment>
<dbReference type="EMBL" id="JACLAN010000001">
    <property type="protein sequence ID" value="MBC8673812.1"/>
    <property type="molecule type" value="Genomic_DNA"/>
</dbReference>
<organism evidence="1">
    <name type="scientific">Aeromonas hydrophila</name>
    <dbReference type="NCBI Taxonomy" id="644"/>
    <lineage>
        <taxon>Bacteria</taxon>
        <taxon>Pseudomonadati</taxon>
        <taxon>Pseudomonadota</taxon>
        <taxon>Gammaproteobacteria</taxon>
        <taxon>Aeromonadales</taxon>
        <taxon>Aeromonadaceae</taxon>
        <taxon>Aeromonas</taxon>
    </lineage>
</organism>
<evidence type="ECO:0000313" key="1">
    <source>
        <dbReference type="EMBL" id="MBC8673812.1"/>
    </source>
</evidence>
<dbReference type="AlphaFoldDB" id="A0A926FNK7"/>
<reference evidence="1" key="1">
    <citation type="submission" date="2020-07" db="EMBL/GenBank/DDBJ databases">
        <title>Carbapenem Resistant Aeromonas hydrophila Carrying blacphA7 Isolated from Two Solid Organ Transplant Patients.</title>
        <authorList>
            <person name="Hilt E."/>
            <person name="Fitzwater S.P."/>
            <person name="Ward K."/>
            <person name="De St Maurice A."/>
            <person name="Chandrasekaran S."/>
            <person name="Garner O.B."/>
            <person name="Yang S."/>
        </authorList>
    </citation>
    <scope>NUCLEOTIDE SEQUENCE</scope>
    <source>
        <strain evidence="1">B-1</strain>
    </source>
</reference>